<dbReference type="InterPro" id="IPR058481">
    <property type="entry name" value="DUF8168"/>
</dbReference>
<reference evidence="3 4" key="1">
    <citation type="journal article" date="2014" name="PLoS Genet.">
        <title>Phylogenetically driven sequencing of extremely halophilic archaea reveals strategies for static and dynamic osmo-response.</title>
        <authorList>
            <person name="Becker E.A."/>
            <person name="Seitzer P.M."/>
            <person name="Tritt A."/>
            <person name="Larsen D."/>
            <person name="Krusor M."/>
            <person name="Yao A.I."/>
            <person name="Wu D."/>
            <person name="Madern D."/>
            <person name="Eisen J.A."/>
            <person name="Darling A.E."/>
            <person name="Facciotti M.T."/>
        </authorList>
    </citation>
    <scope>NUCLEOTIDE SEQUENCE [LARGE SCALE GENOMIC DNA]</scope>
    <source>
        <strain evidence="4">ATCC 43099 / DSM 3394 / CCM 3739 / CIP 104546 / IAM 13178 / JCM 8861 / NBRC 102185 / NCIMB 2190 / MS3</strain>
    </source>
</reference>
<protein>
    <recommendedName>
        <fullName evidence="2">DUF8168 domain-containing protein</fullName>
    </recommendedName>
</protein>
<dbReference type="AlphaFoldDB" id="L9V2G5"/>
<dbReference type="RefSeq" id="WP_004214928.1">
    <property type="nucleotide sequence ID" value="NC_013922.1"/>
</dbReference>
<proteinExistence type="predicted"/>
<dbReference type="PATRIC" id="fig|547559.17.peg.1256"/>
<dbReference type="GeneID" id="8825640"/>
<dbReference type="Proteomes" id="UP000011543">
    <property type="component" value="Unassembled WGS sequence"/>
</dbReference>
<dbReference type="OrthoDB" id="317429at2157"/>
<sequence length="246" mass="27850">MSDDTMVAVYRHDAHKMNGQPHEYAPETFAGVPVNQTVPHGADGDASALSRPSGQPEQTVENHETLYRLSLIEGESRYDPQEFTRNGVEGAVQELLTEDDPETIHRMWLESDVVSAFNESVYYPYTSLKYHTLLVAALLDNYRAGHEFADLRLVVDDADEIVLHRTIYASEEFALRIDVDARGQPSARLGSRPWRSWASTWNRLTAHPLDTAHDKYDMVLDSNLRRIGAWSTALQSIEDFQGVFDQ</sequence>
<dbReference type="EMBL" id="AOHS01000027">
    <property type="protein sequence ID" value="ELY31227.1"/>
    <property type="molecule type" value="Genomic_DNA"/>
</dbReference>
<evidence type="ECO:0000256" key="1">
    <source>
        <dbReference type="SAM" id="MobiDB-lite"/>
    </source>
</evidence>
<feature type="region of interest" description="Disordered" evidence="1">
    <location>
        <begin position="35"/>
        <end position="60"/>
    </location>
</feature>
<accession>L9V2G5</accession>
<name>L9V2G5_NATMM</name>
<dbReference type="Pfam" id="PF26506">
    <property type="entry name" value="DUF8168"/>
    <property type="match status" value="1"/>
</dbReference>
<organism evidence="3 4">
    <name type="scientific">Natrialba magadii (strain ATCC 43099 / DSM 3394 / CCM 3739 / CIP 104546 / IAM 13178 / JCM 8861 / NBRC 102185 / NCIMB 2190 / MS3)</name>
    <name type="common">Natronobacterium magadii</name>
    <dbReference type="NCBI Taxonomy" id="547559"/>
    <lineage>
        <taxon>Archaea</taxon>
        <taxon>Methanobacteriati</taxon>
        <taxon>Methanobacteriota</taxon>
        <taxon>Stenosarchaea group</taxon>
        <taxon>Halobacteria</taxon>
        <taxon>Halobacteriales</taxon>
        <taxon>Natrialbaceae</taxon>
        <taxon>Natrialba</taxon>
    </lineage>
</organism>
<evidence type="ECO:0000313" key="4">
    <source>
        <dbReference type="Proteomes" id="UP000011543"/>
    </source>
</evidence>
<comment type="caution">
    <text evidence="3">The sequence shown here is derived from an EMBL/GenBank/DDBJ whole genome shotgun (WGS) entry which is preliminary data.</text>
</comment>
<gene>
    <name evidence="3" type="ORF">C500_06486</name>
</gene>
<evidence type="ECO:0000313" key="3">
    <source>
        <dbReference type="EMBL" id="ELY31227.1"/>
    </source>
</evidence>
<feature type="domain" description="DUF8168" evidence="2">
    <location>
        <begin position="6"/>
        <end position="245"/>
    </location>
</feature>
<evidence type="ECO:0000259" key="2">
    <source>
        <dbReference type="Pfam" id="PF26506"/>
    </source>
</evidence>
<feature type="compositionally biased region" description="Polar residues" evidence="1">
    <location>
        <begin position="50"/>
        <end position="59"/>
    </location>
</feature>